<evidence type="ECO:0000313" key="6">
    <source>
        <dbReference type="EMBL" id="QAY64562.1"/>
    </source>
</evidence>
<name>A0A4P6EP88_9MICO</name>
<dbReference type="RefSeq" id="WP_129205704.1">
    <property type="nucleotide sequence ID" value="NZ_CP035495.1"/>
</dbReference>
<evidence type="ECO:0000256" key="4">
    <source>
        <dbReference type="PIRSR" id="PIRSR000806-1"/>
    </source>
</evidence>
<dbReference type="GO" id="GO:0006011">
    <property type="term" value="P:UDP-alpha-D-glucose metabolic process"/>
    <property type="evidence" value="ECO:0007669"/>
    <property type="project" value="InterPro"/>
</dbReference>
<dbReference type="PIRSF" id="PIRSF000806">
    <property type="entry name" value="UDPGP"/>
    <property type="match status" value="1"/>
</dbReference>
<dbReference type="InterPro" id="IPR016267">
    <property type="entry name" value="UDPGP_trans"/>
</dbReference>
<organism evidence="6 7">
    <name type="scientific">Xylanimonas allomyrinae</name>
    <dbReference type="NCBI Taxonomy" id="2509459"/>
    <lineage>
        <taxon>Bacteria</taxon>
        <taxon>Bacillati</taxon>
        <taxon>Actinomycetota</taxon>
        <taxon>Actinomycetes</taxon>
        <taxon>Micrococcales</taxon>
        <taxon>Promicromonosporaceae</taxon>
        <taxon>Xylanimonas</taxon>
    </lineage>
</organism>
<dbReference type="AlphaFoldDB" id="A0A4P6EP88"/>
<evidence type="ECO:0000256" key="3">
    <source>
        <dbReference type="ARBA" id="ARBA00022695"/>
    </source>
</evidence>
<keyword evidence="2 6" id="KW-0808">Transferase</keyword>
<dbReference type="KEGG" id="xyl:ET495_16670"/>
<keyword evidence="3 6" id="KW-0548">Nucleotidyltransferase</keyword>
<feature type="binding site" evidence="5">
    <location>
        <position position="219"/>
    </location>
    <ligand>
        <name>UTP</name>
        <dbReference type="ChEBI" id="CHEBI:46398"/>
    </ligand>
</feature>
<evidence type="ECO:0000256" key="2">
    <source>
        <dbReference type="ARBA" id="ARBA00022679"/>
    </source>
</evidence>
<accession>A0A4P6EP88</accession>
<sequence>MSAIGLVQAREKMRGAGVAPAAVETFTRFYRLLESGVSGLIREEDVEPLPQLARADELEPSDGEAAALDRTAIIKLNGGLGTSMGMDKAKSLLPVRRTAEGEDLTFLDIIVGQVRAARAATGARLPLVFMNSFRTQADTLALLGRYDDVAMDGLPLDFLQNREPKLRADDLTPVEWPSDPDLEWCPPGHGDLYPALHAAGVVRALLDAGFRYASVSNSDNLGAAPEARIAGWFAASGAPYAAEMCLKTPADVKGGQLVVRKADGRIVQRETAQTHPDDLTVGLDPTRHRYFHTNNLWFDLEVLAAELDRTGGVLELPLIRNDKTVDPADPASTKVVQIESAMGAAVAVFEGATAIEVGRDRFLPVKTTNDLLVLRSDVYELTDDYRVVAQVPAPLVSLSAPYKTISGFDSRFPAEPPSLRGATSLTVQGDWNFGARVRVLGDARLPDPDEALVSLDIAPTDATGAVPDHSTIDASGIRS</sequence>
<reference evidence="6 7" key="1">
    <citation type="submission" date="2019-01" db="EMBL/GenBank/DDBJ databases">
        <title>Genome sequencing of strain 2JSPR-7.</title>
        <authorList>
            <person name="Heo J."/>
            <person name="Kim S.-J."/>
            <person name="Kim J.-S."/>
            <person name="Hong S.-B."/>
            <person name="Kwon S.-W."/>
        </authorList>
    </citation>
    <scope>NUCLEOTIDE SEQUENCE [LARGE SCALE GENOMIC DNA]</scope>
    <source>
        <strain evidence="6 7">2JSPR-7</strain>
    </source>
</reference>
<dbReference type="Gene3D" id="3.90.550.10">
    <property type="entry name" value="Spore Coat Polysaccharide Biosynthesis Protein SpsA, Chain A"/>
    <property type="match status" value="1"/>
</dbReference>
<dbReference type="GO" id="GO:0003983">
    <property type="term" value="F:UTP:glucose-1-phosphate uridylyltransferase activity"/>
    <property type="evidence" value="ECO:0007669"/>
    <property type="project" value="InterPro"/>
</dbReference>
<feature type="binding site" evidence="5">
    <location>
        <position position="160"/>
    </location>
    <ligand>
        <name>UTP</name>
        <dbReference type="ChEBI" id="CHEBI:46398"/>
    </ligand>
</feature>
<gene>
    <name evidence="6" type="ORF">ET495_16670</name>
</gene>
<evidence type="ECO:0000256" key="5">
    <source>
        <dbReference type="PIRSR" id="PIRSR000806-2"/>
    </source>
</evidence>
<dbReference type="SUPFAM" id="SSF53448">
    <property type="entry name" value="Nucleotide-diphospho-sugar transferases"/>
    <property type="match status" value="1"/>
</dbReference>
<dbReference type="OrthoDB" id="9804758at2"/>
<dbReference type="InterPro" id="IPR002618">
    <property type="entry name" value="UDPGP_fam"/>
</dbReference>
<dbReference type="InterPro" id="IPR029044">
    <property type="entry name" value="Nucleotide-diphossugar_trans"/>
</dbReference>
<comment type="similarity">
    <text evidence="1">Belongs to the UDPGP type 1 family.</text>
</comment>
<feature type="binding site" evidence="5">
    <location>
        <position position="366"/>
    </location>
    <ligand>
        <name>UTP</name>
        <dbReference type="ChEBI" id="CHEBI:46398"/>
    </ligand>
</feature>
<evidence type="ECO:0000256" key="1">
    <source>
        <dbReference type="ARBA" id="ARBA00010401"/>
    </source>
</evidence>
<dbReference type="EMBL" id="CP035495">
    <property type="protein sequence ID" value="QAY64562.1"/>
    <property type="molecule type" value="Genomic_DNA"/>
</dbReference>
<protein>
    <submittedName>
        <fullName evidence="6">UTP--glucose-1-phosphate uridylyltransferase</fullName>
    </submittedName>
</protein>
<feature type="binding site" evidence="5">
    <location>
        <position position="90"/>
    </location>
    <ligand>
        <name>UTP</name>
        <dbReference type="ChEBI" id="CHEBI:46398"/>
    </ligand>
</feature>
<dbReference type="Pfam" id="PF01704">
    <property type="entry name" value="UDPGP"/>
    <property type="match status" value="1"/>
</dbReference>
<feature type="binding site" evidence="4">
    <location>
        <position position="189"/>
    </location>
    <ligand>
        <name>substrate</name>
    </ligand>
</feature>
<dbReference type="Proteomes" id="UP000291758">
    <property type="component" value="Chromosome"/>
</dbReference>
<keyword evidence="7" id="KW-1185">Reference proteome</keyword>
<proteinExistence type="inferred from homology"/>
<dbReference type="PANTHER" id="PTHR43511">
    <property type="match status" value="1"/>
</dbReference>
<dbReference type="Gene3D" id="2.160.10.10">
    <property type="entry name" value="Hexapeptide repeat proteins"/>
    <property type="match status" value="1"/>
</dbReference>
<feature type="binding site" evidence="5">
    <location>
        <position position="188"/>
    </location>
    <ligand>
        <name>UTP</name>
        <dbReference type="ChEBI" id="CHEBI:46398"/>
    </ligand>
</feature>
<evidence type="ECO:0000313" key="7">
    <source>
        <dbReference type="Proteomes" id="UP000291758"/>
    </source>
</evidence>